<dbReference type="AlphaFoldDB" id="A0A0A8XZP9"/>
<dbReference type="EMBL" id="GBRH01279652">
    <property type="protein sequence ID" value="JAD18243.1"/>
    <property type="molecule type" value="Transcribed_RNA"/>
</dbReference>
<feature type="compositionally biased region" description="Basic and acidic residues" evidence="1">
    <location>
        <begin position="1"/>
        <end position="12"/>
    </location>
</feature>
<organism evidence="2">
    <name type="scientific">Arundo donax</name>
    <name type="common">Giant reed</name>
    <name type="synonym">Donax arundinaceus</name>
    <dbReference type="NCBI Taxonomy" id="35708"/>
    <lineage>
        <taxon>Eukaryota</taxon>
        <taxon>Viridiplantae</taxon>
        <taxon>Streptophyta</taxon>
        <taxon>Embryophyta</taxon>
        <taxon>Tracheophyta</taxon>
        <taxon>Spermatophyta</taxon>
        <taxon>Magnoliopsida</taxon>
        <taxon>Liliopsida</taxon>
        <taxon>Poales</taxon>
        <taxon>Poaceae</taxon>
        <taxon>PACMAD clade</taxon>
        <taxon>Arundinoideae</taxon>
        <taxon>Arundineae</taxon>
        <taxon>Arundo</taxon>
    </lineage>
</organism>
<protein>
    <submittedName>
        <fullName evidence="2">Uncharacterized protein</fullName>
    </submittedName>
</protein>
<accession>A0A0A8XZP9</accession>
<name>A0A0A8XZP9_ARUDO</name>
<sequence>MSDLHTIQEHNRYNTNPSPDNPKKSIHLAAKLAQLIAQAKNPTQHPPPHICVRSGTVATYQHPAV</sequence>
<reference evidence="2" key="1">
    <citation type="submission" date="2014-09" db="EMBL/GenBank/DDBJ databases">
        <authorList>
            <person name="Magalhaes I.L.F."/>
            <person name="Oliveira U."/>
            <person name="Santos F.R."/>
            <person name="Vidigal T.H.D.A."/>
            <person name="Brescovit A.D."/>
            <person name="Santos A.J."/>
        </authorList>
    </citation>
    <scope>NUCLEOTIDE SEQUENCE</scope>
    <source>
        <tissue evidence="2">Shoot tissue taken approximately 20 cm above the soil surface</tissue>
    </source>
</reference>
<reference evidence="2" key="2">
    <citation type="journal article" date="2015" name="Data Brief">
        <title>Shoot transcriptome of the giant reed, Arundo donax.</title>
        <authorList>
            <person name="Barrero R.A."/>
            <person name="Guerrero F.D."/>
            <person name="Moolhuijzen P."/>
            <person name="Goolsby J.A."/>
            <person name="Tidwell J."/>
            <person name="Bellgard S.E."/>
            <person name="Bellgard M.I."/>
        </authorList>
    </citation>
    <scope>NUCLEOTIDE SEQUENCE</scope>
    <source>
        <tissue evidence="2">Shoot tissue taken approximately 20 cm above the soil surface</tissue>
    </source>
</reference>
<feature type="region of interest" description="Disordered" evidence="1">
    <location>
        <begin position="1"/>
        <end position="24"/>
    </location>
</feature>
<proteinExistence type="predicted"/>
<evidence type="ECO:0000256" key="1">
    <source>
        <dbReference type="SAM" id="MobiDB-lite"/>
    </source>
</evidence>
<evidence type="ECO:0000313" key="2">
    <source>
        <dbReference type="EMBL" id="JAD18243.1"/>
    </source>
</evidence>